<dbReference type="SUPFAM" id="SSF100939">
    <property type="entry name" value="SPOC domain-like"/>
    <property type="match status" value="1"/>
</dbReference>
<comment type="function">
    <text evidence="2">With LigD forms a non-homologous end joining (NHEJ) DNA repair enzyme, which repairs dsDNA breaks with reduced fidelity. Binds linear dsDNA with 5'- and 3'- overhangs but not closed circular dsDNA nor ssDNA. Recruits and stimulates the ligase activity of LigD.</text>
</comment>
<dbReference type="GO" id="GO:0003690">
    <property type="term" value="F:double-stranded DNA binding"/>
    <property type="evidence" value="ECO:0007669"/>
    <property type="project" value="UniProtKB-UniRule"/>
</dbReference>
<name>A0A5R9J5A0_9PROT</name>
<dbReference type="Proteomes" id="UP000305654">
    <property type="component" value="Unassembled WGS sequence"/>
</dbReference>
<keyword evidence="6" id="KW-1185">Reference proteome</keyword>
<keyword evidence="2" id="KW-0233">DNA recombination</keyword>
<feature type="region of interest" description="Disordered" evidence="3">
    <location>
        <begin position="233"/>
        <end position="298"/>
    </location>
</feature>
<keyword evidence="1 2" id="KW-0238">DNA-binding</keyword>
<dbReference type="OrthoDB" id="9780854at2"/>
<keyword evidence="2" id="KW-0234">DNA repair</keyword>
<dbReference type="InterPro" id="IPR016194">
    <property type="entry name" value="SPOC-like_C_dom_sf"/>
</dbReference>
<dbReference type="HAMAP" id="MF_01875">
    <property type="entry name" value="Prokaryotic_Ku"/>
    <property type="match status" value="1"/>
</dbReference>
<organism evidence="5 6">
    <name type="scientific">Lichenicoccus roseus</name>
    <dbReference type="NCBI Taxonomy" id="2683649"/>
    <lineage>
        <taxon>Bacteria</taxon>
        <taxon>Pseudomonadati</taxon>
        <taxon>Pseudomonadota</taxon>
        <taxon>Alphaproteobacteria</taxon>
        <taxon>Acetobacterales</taxon>
        <taxon>Acetobacteraceae</taxon>
        <taxon>Lichenicoccus</taxon>
    </lineage>
</organism>
<evidence type="ECO:0000313" key="6">
    <source>
        <dbReference type="Proteomes" id="UP000305654"/>
    </source>
</evidence>
<protein>
    <recommendedName>
        <fullName evidence="2">Non-homologous end joining protein Ku</fullName>
    </recommendedName>
</protein>
<dbReference type="Gene3D" id="2.40.290.10">
    <property type="match status" value="1"/>
</dbReference>
<feature type="compositionally biased region" description="Low complexity" evidence="3">
    <location>
        <begin position="262"/>
        <end position="292"/>
    </location>
</feature>
<dbReference type="EMBL" id="VCDI01000004">
    <property type="protein sequence ID" value="TLU72139.1"/>
    <property type="molecule type" value="Genomic_DNA"/>
</dbReference>
<dbReference type="InterPro" id="IPR009187">
    <property type="entry name" value="Prok_Ku"/>
</dbReference>
<evidence type="ECO:0000256" key="3">
    <source>
        <dbReference type="SAM" id="MobiDB-lite"/>
    </source>
</evidence>
<evidence type="ECO:0000313" key="5">
    <source>
        <dbReference type="EMBL" id="TLU72139.1"/>
    </source>
</evidence>
<sequence length="298" mass="33421">MAERPIWRGLLRLALVSCPVALYSVRQPSETLHFHFINPETNNRVRTVTLDAETDKELSRRDLKRGYEFEKDRYVVLDDEDFESAKIESSGVLKIEKFVEGDSIDPIYYDASYYVVPDGNARDRQDDVYVVLREAIGRTGRVALSRVVIARRERAVAIMPMQNGLVLHTLHDMREIADPEDLFADLPKTVADKEMVGLASQLIDRQTTRFEPSDMEDRYESRLRAVIEAKLKGVAPEPEPEEEERGNVVDLMAALRQSLGESSAKTTGAASKVKSTAAKSKAKPKASPASGKATKRRA</sequence>
<proteinExistence type="inferred from homology"/>
<dbReference type="SMART" id="SM00559">
    <property type="entry name" value="Ku78"/>
    <property type="match status" value="1"/>
</dbReference>
<reference evidence="5 6" key="1">
    <citation type="submission" date="2019-05" db="EMBL/GenBank/DDBJ databases">
        <authorList>
            <person name="Pankratov T."/>
            <person name="Grouzdev D."/>
        </authorList>
    </citation>
    <scope>NUCLEOTIDE SEQUENCE [LARGE SCALE GENOMIC DNA]</scope>
    <source>
        <strain evidence="5 6">KEBCLARHB70R</strain>
    </source>
</reference>
<keyword evidence="2" id="KW-0227">DNA damage</keyword>
<dbReference type="PIRSF" id="PIRSF006493">
    <property type="entry name" value="Prok_Ku"/>
    <property type="match status" value="1"/>
</dbReference>
<gene>
    <name evidence="2" type="primary">ku</name>
    <name evidence="5" type="ORF">FE263_13545</name>
</gene>
<comment type="similarity">
    <text evidence="2">Belongs to the prokaryotic Ku family.</text>
</comment>
<dbReference type="PANTHER" id="PTHR41251:SF1">
    <property type="entry name" value="NON-HOMOLOGOUS END JOINING PROTEIN KU"/>
    <property type="match status" value="1"/>
</dbReference>
<dbReference type="AlphaFoldDB" id="A0A5R9J5A0"/>
<dbReference type="Pfam" id="PF02735">
    <property type="entry name" value="Ku"/>
    <property type="match status" value="1"/>
</dbReference>
<accession>A0A5R9J5A0</accession>
<comment type="subunit">
    <text evidence="2">Homodimer. Interacts with LigD.</text>
</comment>
<feature type="domain" description="Ku" evidence="4">
    <location>
        <begin position="55"/>
        <end position="184"/>
    </location>
</feature>
<evidence type="ECO:0000256" key="2">
    <source>
        <dbReference type="HAMAP-Rule" id="MF_01875"/>
    </source>
</evidence>
<dbReference type="PANTHER" id="PTHR41251">
    <property type="entry name" value="NON-HOMOLOGOUS END JOINING PROTEIN KU"/>
    <property type="match status" value="1"/>
</dbReference>
<comment type="caution">
    <text evidence="5">The sequence shown here is derived from an EMBL/GenBank/DDBJ whole genome shotgun (WGS) entry which is preliminary data.</text>
</comment>
<dbReference type="NCBIfam" id="TIGR02772">
    <property type="entry name" value="Ku_bact"/>
    <property type="match status" value="1"/>
</dbReference>
<dbReference type="GO" id="GO:0006310">
    <property type="term" value="P:DNA recombination"/>
    <property type="evidence" value="ECO:0007669"/>
    <property type="project" value="UniProtKB-KW"/>
</dbReference>
<dbReference type="RefSeq" id="WP_138326545.1">
    <property type="nucleotide sequence ID" value="NZ_VCDI01000004.1"/>
</dbReference>
<evidence type="ECO:0000256" key="1">
    <source>
        <dbReference type="ARBA" id="ARBA00023125"/>
    </source>
</evidence>
<dbReference type="InterPro" id="IPR006164">
    <property type="entry name" value="DNA_bd_Ku70/Ku80"/>
</dbReference>
<dbReference type="GO" id="GO:0006303">
    <property type="term" value="P:double-strand break repair via nonhomologous end joining"/>
    <property type="evidence" value="ECO:0007669"/>
    <property type="project" value="UniProtKB-UniRule"/>
</dbReference>
<evidence type="ECO:0000259" key="4">
    <source>
        <dbReference type="SMART" id="SM00559"/>
    </source>
</evidence>